<evidence type="ECO:0000256" key="3">
    <source>
        <dbReference type="ARBA" id="ARBA00011857"/>
    </source>
</evidence>
<feature type="compositionally biased region" description="Basic and acidic residues" evidence="13">
    <location>
        <begin position="10"/>
        <end position="29"/>
    </location>
</feature>
<dbReference type="Proteomes" id="UP000009022">
    <property type="component" value="Unassembled WGS sequence"/>
</dbReference>
<comment type="pathway">
    <text evidence="1">Cofactor biosynthesis; 7,8-dihydroneopterin triphosphate biosynthesis; 7,8-dihydroneopterin triphosphate from GTP: step 1/1.</text>
</comment>
<proteinExistence type="inferred from homology"/>
<reference evidence="15 16" key="1">
    <citation type="journal article" date="2008" name="Nature">
        <title>The Trichoplax genome and the nature of placozoans.</title>
        <authorList>
            <person name="Srivastava M."/>
            <person name="Begovic E."/>
            <person name="Chapman J."/>
            <person name="Putnam N.H."/>
            <person name="Hellsten U."/>
            <person name="Kawashima T."/>
            <person name="Kuo A."/>
            <person name="Mitros T."/>
            <person name="Salamov A."/>
            <person name="Carpenter M.L."/>
            <person name="Signorovitch A.Y."/>
            <person name="Moreno M.A."/>
            <person name="Kamm K."/>
            <person name="Grimwood J."/>
            <person name="Schmutz J."/>
            <person name="Shapiro H."/>
            <person name="Grigoriev I.V."/>
            <person name="Buss L.W."/>
            <person name="Schierwater B."/>
            <person name="Dellaporta S.L."/>
            <person name="Rokhsar D.S."/>
        </authorList>
    </citation>
    <scope>NUCLEOTIDE SEQUENCE [LARGE SCALE GENOMIC DNA]</scope>
    <source>
        <strain evidence="15 16">Grell-BS-1999</strain>
    </source>
</reference>
<feature type="domain" description="GTP cyclohydrolase I" evidence="14">
    <location>
        <begin position="65"/>
        <end position="243"/>
    </location>
</feature>
<dbReference type="InterPro" id="IPR018234">
    <property type="entry name" value="GTP_CycHdrlase_I_CS"/>
</dbReference>
<dbReference type="FunCoup" id="B3RJS9">
    <property type="interactions" value="461"/>
</dbReference>
<dbReference type="eggNOG" id="KOG2698">
    <property type="taxonomic scope" value="Eukaryota"/>
</dbReference>
<dbReference type="InterPro" id="IPR043133">
    <property type="entry name" value="GTP-CH-I_C/QueF"/>
</dbReference>
<dbReference type="CTD" id="6750252"/>
<keyword evidence="16" id="KW-1185">Reference proteome</keyword>
<dbReference type="OrthoDB" id="4966at2759"/>
<evidence type="ECO:0000256" key="7">
    <source>
        <dbReference type="ARBA" id="ARBA00022741"/>
    </source>
</evidence>
<evidence type="ECO:0000256" key="1">
    <source>
        <dbReference type="ARBA" id="ARBA00005080"/>
    </source>
</evidence>
<organism evidence="15 16">
    <name type="scientific">Trichoplax adhaerens</name>
    <name type="common">Trichoplax reptans</name>
    <dbReference type="NCBI Taxonomy" id="10228"/>
    <lineage>
        <taxon>Eukaryota</taxon>
        <taxon>Metazoa</taxon>
        <taxon>Placozoa</taxon>
        <taxon>Uniplacotomia</taxon>
        <taxon>Trichoplacea</taxon>
        <taxon>Trichoplacidae</taxon>
        <taxon>Trichoplax</taxon>
    </lineage>
</organism>
<dbReference type="KEGG" id="tad:TRIADDRAFT_19344"/>
<name>B3RJS9_TRIAD</name>
<evidence type="ECO:0000256" key="13">
    <source>
        <dbReference type="SAM" id="MobiDB-lite"/>
    </source>
</evidence>
<dbReference type="PROSITE" id="PS00859">
    <property type="entry name" value="GTP_CYCLOHYDROL_1_1"/>
    <property type="match status" value="1"/>
</dbReference>
<sequence length="244" mass="27873">MSVLLNGEKSYVDEKKEDEQSTLSIDKKRQGNNKNEFNKNVDQIAQVSNIVINSKQEEKILHSLEQSYYSILNTIPGEDVTRQGILKTPSRAAKAMFYFTKGYRDNLNELINDALFNVDHDEMVIVKDIEFFSLCEHHLVPFYGKVHVGYLPNRQVVGLSKIARIIEMYSRRLQVQERMTKQIAEAVTTAINPTGVGVVIEGTHMCMVMRGVQKTGSKTTTSTMIGVFREDPRTREEFLSLIRH</sequence>
<dbReference type="NCBIfam" id="NF006825">
    <property type="entry name" value="PRK09347.1-2"/>
    <property type="match status" value="1"/>
</dbReference>
<dbReference type="EC" id="3.5.4.16" evidence="4"/>
<dbReference type="GO" id="GO:0005737">
    <property type="term" value="C:cytoplasm"/>
    <property type="evidence" value="ECO:0000318"/>
    <property type="project" value="GO_Central"/>
</dbReference>
<gene>
    <name evidence="15" type="ORF">TRIADDRAFT_19344</name>
</gene>
<dbReference type="SUPFAM" id="SSF55620">
    <property type="entry name" value="Tetrahydrobiopterin biosynthesis enzymes-like"/>
    <property type="match status" value="1"/>
</dbReference>
<evidence type="ECO:0000313" key="16">
    <source>
        <dbReference type="Proteomes" id="UP000009022"/>
    </source>
</evidence>
<dbReference type="NCBIfam" id="TIGR00063">
    <property type="entry name" value="folE"/>
    <property type="match status" value="1"/>
</dbReference>
<evidence type="ECO:0000256" key="2">
    <source>
        <dbReference type="ARBA" id="ARBA00008085"/>
    </source>
</evidence>
<comment type="similarity">
    <text evidence="2">Belongs to the GTP cyclohydrolase I family.</text>
</comment>
<evidence type="ECO:0000256" key="10">
    <source>
        <dbReference type="ARBA" id="ARBA00023007"/>
    </source>
</evidence>
<keyword evidence="9" id="KW-0862">Zinc</keyword>
<dbReference type="PANTHER" id="PTHR11109">
    <property type="entry name" value="GTP CYCLOHYDROLASE I"/>
    <property type="match status" value="1"/>
</dbReference>
<dbReference type="NCBIfam" id="NF006826">
    <property type="entry name" value="PRK09347.1-3"/>
    <property type="match status" value="1"/>
</dbReference>
<dbReference type="InterPro" id="IPR020602">
    <property type="entry name" value="GTP_CycHdrlase_I_dom"/>
</dbReference>
<dbReference type="OMA" id="CEHMCMS"/>
<dbReference type="InterPro" id="IPR001474">
    <property type="entry name" value="GTP_CycHdrlase_I"/>
</dbReference>
<comment type="subunit">
    <text evidence="3">Toroid-shaped homodecamer, composed of two pentamers of five dimers.</text>
</comment>
<dbReference type="FunFam" id="3.30.1130.10:FF:000012">
    <property type="entry name" value="GTP cyclohydrolase 1"/>
    <property type="match status" value="1"/>
</dbReference>
<dbReference type="InParanoid" id="B3RJS9"/>
<dbReference type="GO" id="GO:0005525">
    <property type="term" value="F:GTP binding"/>
    <property type="evidence" value="ECO:0000318"/>
    <property type="project" value="GO_Central"/>
</dbReference>
<dbReference type="RefSeq" id="XP_002108318.1">
    <property type="nucleotide sequence ID" value="XM_002108282.1"/>
</dbReference>
<evidence type="ECO:0000256" key="4">
    <source>
        <dbReference type="ARBA" id="ARBA00012715"/>
    </source>
</evidence>
<protein>
    <recommendedName>
        <fullName evidence="5">GTP cyclohydrolase 1</fullName>
        <ecNumber evidence="4">3.5.4.16</ecNumber>
    </recommendedName>
    <alternativeName>
        <fullName evidence="12">GTP cyclohydrolase I</fullName>
    </alternativeName>
</protein>
<dbReference type="FunFam" id="1.10.286.10:FF:000005">
    <property type="entry name" value="GTP cyclohydrolase 1"/>
    <property type="match status" value="1"/>
</dbReference>
<dbReference type="Pfam" id="PF01227">
    <property type="entry name" value="GTP_cyclohydroI"/>
    <property type="match status" value="1"/>
</dbReference>
<dbReference type="GO" id="GO:0046654">
    <property type="term" value="P:tetrahydrofolate biosynthetic process"/>
    <property type="evidence" value="ECO:0007669"/>
    <property type="project" value="InterPro"/>
</dbReference>
<evidence type="ECO:0000256" key="9">
    <source>
        <dbReference type="ARBA" id="ARBA00022833"/>
    </source>
</evidence>
<dbReference type="GeneID" id="6750252"/>
<dbReference type="PROSITE" id="PS00860">
    <property type="entry name" value="GTP_CYCLOHYDROL_1_2"/>
    <property type="match status" value="1"/>
</dbReference>
<dbReference type="PANTHER" id="PTHR11109:SF7">
    <property type="entry name" value="GTP CYCLOHYDROLASE 1"/>
    <property type="match status" value="1"/>
</dbReference>
<evidence type="ECO:0000256" key="12">
    <source>
        <dbReference type="ARBA" id="ARBA00030854"/>
    </source>
</evidence>
<evidence type="ECO:0000313" key="15">
    <source>
        <dbReference type="EMBL" id="EDV29116.1"/>
    </source>
</evidence>
<accession>B3RJS9</accession>
<dbReference type="UniPathway" id="UPA00848">
    <property type="reaction ID" value="UER00151"/>
</dbReference>
<dbReference type="GO" id="GO:0008270">
    <property type="term" value="F:zinc ion binding"/>
    <property type="evidence" value="ECO:0000318"/>
    <property type="project" value="GO_Central"/>
</dbReference>
<dbReference type="AlphaFoldDB" id="B3RJS9"/>
<keyword evidence="8" id="KW-0378">Hydrolase</keyword>
<dbReference type="GO" id="GO:0006729">
    <property type="term" value="P:tetrahydrobiopterin biosynthetic process"/>
    <property type="evidence" value="ECO:0000318"/>
    <property type="project" value="GO_Central"/>
</dbReference>
<keyword evidence="11" id="KW-0342">GTP-binding</keyword>
<dbReference type="HAMAP" id="MF_00223">
    <property type="entry name" value="FolE"/>
    <property type="match status" value="1"/>
</dbReference>
<dbReference type="CDD" id="cd00642">
    <property type="entry name" value="GTP_cyclohydro1"/>
    <property type="match status" value="1"/>
</dbReference>
<dbReference type="Gene3D" id="1.10.286.10">
    <property type="match status" value="1"/>
</dbReference>
<feature type="region of interest" description="Disordered" evidence="13">
    <location>
        <begin position="1"/>
        <end position="36"/>
    </location>
</feature>
<dbReference type="Gene3D" id="3.30.1130.10">
    <property type="match status" value="1"/>
</dbReference>
<evidence type="ECO:0000259" key="14">
    <source>
        <dbReference type="Pfam" id="PF01227"/>
    </source>
</evidence>
<dbReference type="HOGENOM" id="CLU_049768_1_3_1"/>
<dbReference type="PhylomeDB" id="B3RJS9"/>
<evidence type="ECO:0000256" key="11">
    <source>
        <dbReference type="ARBA" id="ARBA00023134"/>
    </source>
</evidence>
<keyword evidence="6" id="KW-0479">Metal-binding</keyword>
<evidence type="ECO:0000256" key="5">
    <source>
        <dbReference type="ARBA" id="ARBA00017272"/>
    </source>
</evidence>
<dbReference type="InterPro" id="IPR043134">
    <property type="entry name" value="GTP-CH-I_N"/>
</dbReference>
<evidence type="ECO:0000256" key="8">
    <source>
        <dbReference type="ARBA" id="ARBA00022801"/>
    </source>
</evidence>
<dbReference type="EMBL" id="DS985241">
    <property type="protein sequence ID" value="EDV29116.1"/>
    <property type="molecule type" value="Genomic_DNA"/>
</dbReference>
<evidence type="ECO:0000256" key="6">
    <source>
        <dbReference type="ARBA" id="ARBA00022723"/>
    </source>
</evidence>
<dbReference type="GO" id="GO:0003934">
    <property type="term" value="F:GTP cyclohydrolase I activity"/>
    <property type="evidence" value="ECO:0000318"/>
    <property type="project" value="GO_Central"/>
</dbReference>
<keyword evidence="7" id="KW-0547">Nucleotide-binding</keyword>
<dbReference type="STRING" id="10228.B3RJS9"/>
<keyword evidence="10" id="KW-0783">Tetrahydrobiopterin biosynthesis</keyword>